<feature type="coiled-coil region" evidence="2">
    <location>
        <begin position="693"/>
        <end position="751"/>
    </location>
</feature>
<comment type="similarity">
    <text evidence="1">Belongs to the palA/RIM20 family.</text>
</comment>
<feature type="compositionally biased region" description="Polar residues" evidence="3">
    <location>
        <begin position="867"/>
        <end position="876"/>
    </location>
</feature>
<feature type="compositionally biased region" description="Polar residues" evidence="3">
    <location>
        <begin position="826"/>
        <end position="835"/>
    </location>
</feature>
<dbReference type="InterPro" id="IPR004328">
    <property type="entry name" value="BRO1_dom"/>
</dbReference>
<feature type="coiled-coil region" evidence="2">
    <location>
        <begin position="349"/>
        <end position="376"/>
    </location>
</feature>
<evidence type="ECO:0000313" key="5">
    <source>
        <dbReference type="EMBL" id="KAF2399193.1"/>
    </source>
</evidence>
<sequence>MAFAAVLTKCGAYATCPLWRCRRATNLVPSGDAVVVVLATFDGVRHGNSQRFCTPTSKMAAISNILFLSFRRTHALSFNDAIKQYISTKYDQHPDMFARDLQTIDELRREAAHALEPHVSGIKKLQAYAAQLVWLGGKFPIDIGVEFTWYPALGYNTQRPISQNNIRFELANVLYNLASMYSQLAYSANRSTQDGLKAAANYFCLSAGVVHHLTVTVIPELRSSPPEDMDIMTLESLERLLLAQAQECFWQKAVKDNLKDLSISKLAAKVSDLYSEAGEFGVKSDAISSEWIHHMNAKHHHFAAAAQLRAALDCLEKRRYGEEVARLKDSLSCVTEALREARYISKAVLSDLNGLKNRIQEDLKRAEKDNDMIYLQPEPPKSELKLLERRSMVAPKVPPQVSDPLSALGEDAELGPLLFTKLVPYAVHVAASIYADRRDRLVNQTIIGELETMTGQLHEVLKSLNLPGSLQAIEKPLGLPPGLVSHAEEIRQQDGPTKLAKSLHETEKLKDADQAIYQEGVELLRSEAAEDERARLKYGTERWTRPTSQEAALKLYADIGEISGYFRAADGTDETVQAKLRENEALIRLLAGSDRDLERFVPSSRRPAITVAVDQAAGKLRGCLNDIGRLESRRRRKIEEIRAKAKADDINPALLQEAARLEREMPMQKIEAGQFEHFFDRQLQAYDADKAVLAGEEREQREIIRRLQEANAAFTSARKGDSTTKDRERALQQLENAYMKYKEIITNLNAGRTFYNDLAKIVTRFRDGCRTFAYQRRSEASQMESYVAPRCLNLNQVASLQQQKQAEVQSPSYAARAPQPEPLTAPQPTRSSNATPGMWTPQVGIRFAQGGAPPSGAQSGQTRGGQWDQTKSLKFS</sequence>
<dbReference type="GO" id="GO:0005768">
    <property type="term" value="C:endosome"/>
    <property type="evidence" value="ECO:0007669"/>
    <property type="project" value="TreeGrafter"/>
</dbReference>
<dbReference type="InterPro" id="IPR025304">
    <property type="entry name" value="ALIX_V_dom"/>
</dbReference>
<dbReference type="Gene3D" id="1.20.120.560">
    <property type="entry name" value="alix/aip1 in complex with the ypdl late domain"/>
    <property type="match status" value="1"/>
</dbReference>
<protein>
    <submittedName>
        <fullName evidence="5">BRO1-domain-containing protein</fullName>
    </submittedName>
</protein>
<feature type="domain" description="BRO1" evidence="4">
    <location>
        <begin position="64"/>
        <end position="457"/>
    </location>
</feature>
<feature type="region of interest" description="Disordered" evidence="3">
    <location>
        <begin position="803"/>
        <end position="876"/>
    </location>
</feature>
<evidence type="ECO:0000256" key="2">
    <source>
        <dbReference type="SAM" id="Coils"/>
    </source>
</evidence>
<name>A0A6G1HT05_9PEZI</name>
<keyword evidence="2" id="KW-0175">Coiled coil</keyword>
<evidence type="ECO:0000256" key="3">
    <source>
        <dbReference type="SAM" id="MobiDB-lite"/>
    </source>
</evidence>
<dbReference type="PROSITE" id="PS51180">
    <property type="entry name" value="BRO1"/>
    <property type="match status" value="1"/>
</dbReference>
<evidence type="ECO:0000256" key="1">
    <source>
        <dbReference type="ARBA" id="ARBA00038154"/>
    </source>
</evidence>
<proteinExistence type="inferred from homology"/>
<dbReference type="Proteomes" id="UP000799640">
    <property type="component" value="Unassembled WGS sequence"/>
</dbReference>
<dbReference type="InterPro" id="IPR038499">
    <property type="entry name" value="BRO1_sf"/>
</dbReference>
<organism evidence="5 6">
    <name type="scientific">Trichodelitschia bisporula</name>
    <dbReference type="NCBI Taxonomy" id="703511"/>
    <lineage>
        <taxon>Eukaryota</taxon>
        <taxon>Fungi</taxon>
        <taxon>Dikarya</taxon>
        <taxon>Ascomycota</taxon>
        <taxon>Pezizomycotina</taxon>
        <taxon>Dothideomycetes</taxon>
        <taxon>Dothideomycetes incertae sedis</taxon>
        <taxon>Phaeotrichales</taxon>
        <taxon>Phaeotrichaceae</taxon>
        <taxon>Trichodelitschia</taxon>
    </lineage>
</organism>
<evidence type="ECO:0000313" key="6">
    <source>
        <dbReference type="Proteomes" id="UP000799640"/>
    </source>
</evidence>
<dbReference type="Gene3D" id="1.20.140.50">
    <property type="entry name" value="alix/aip1 like domains"/>
    <property type="match status" value="1"/>
</dbReference>
<dbReference type="PANTHER" id="PTHR23030">
    <property type="entry name" value="PCD6 INTERACTING PROTEIN-RELATED"/>
    <property type="match status" value="1"/>
</dbReference>
<dbReference type="EMBL" id="ML996698">
    <property type="protein sequence ID" value="KAF2399193.1"/>
    <property type="molecule type" value="Genomic_DNA"/>
</dbReference>
<dbReference type="SMART" id="SM01041">
    <property type="entry name" value="BRO1"/>
    <property type="match status" value="1"/>
</dbReference>
<gene>
    <name evidence="5" type="ORF">EJ06DRAFT_538570</name>
</gene>
<dbReference type="OrthoDB" id="64867at2759"/>
<dbReference type="Pfam" id="PF03097">
    <property type="entry name" value="BRO1"/>
    <property type="match status" value="1"/>
</dbReference>
<keyword evidence="6" id="KW-1185">Reference proteome</keyword>
<accession>A0A6G1HT05</accession>
<reference evidence="5" key="1">
    <citation type="journal article" date="2020" name="Stud. Mycol.">
        <title>101 Dothideomycetes genomes: a test case for predicting lifestyles and emergence of pathogens.</title>
        <authorList>
            <person name="Haridas S."/>
            <person name="Albert R."/>
            <person name="Binder M."/>
            <person name="Bloem J."/>
            <person name="Labutti K."/>
            <person name="Salamov A."/>
            <person name="Andreopoulos B."/>
            <person name="Baker S."/>
            <person name="Barry K."/>
            <person name="Bills G."/>
            <person name="Bluhm B."/>
            <person name="Cannon C."/>
            <person name="Castanera R."/>
            <person name="Culley D."/>
            <person name="Daum C."/>
            <person name="Ezra D."/>
            <person name="Gonzalez J."/>
            <person name="Henrissat B."/>
            <person name="Kuo A."/>
            <person name="Liang C."/>
            <person name="Lipzen A."/>
            <person name="Lutzoni F."/>
            <person name="Magnuson J."/>
            <person name="Mondo S."/>
            <person name="Nolan M."/>
            <person name="Ohm R."/>
            <person name="Pangilinan J."/>
            <person name="Park H.-J."/>
            <person name="Ramirez L."/>
            <person name="Alfaro M."/>
            <person name="Sun H."/>
            <person name="Tritt A."/>
            <person name="Yoshinaga Y."/>
            <person name="Zwiers L.-H."/>
            <person name="Turgeon B."/>
            <person name="Goodwin S."/>
            <person name="Spatafora J."/>
            <person name="Crous P."/>
            <person name="Grigoriev I."/>
        </authorList>
    </citation>
    <scope>NUCLEOTIDE SEQUENCE</scope>
    <source>
        <strain evidence="5">CBS 262.69</strain>
    </source>
</reference>
<dbReference type="Gene3D" id="1.25.40.280">
    <property type="entry name" value="alix/aip1 like domains"/>
    <property type="match status" value="1"/>
</dbReference>
<dbReference type="AlphaFoldDB" id="A0A6G1HT05"/>
<dbReference type="CDD" id="cd09241">
    <property type="entry name" value="BRO1_ScRim20-like"/>
    <property type="match status" value="1"/>
</dbReference>
<dbReference type="Pfam" id="PF13949">
    <property type="entry name" value="ALIX_LYPXL_bnd"/>
    <property type="match status" value="1"/>
</dbReference>
<evidence type="ECO:0000259" key="4">
    <source>
        <dbReference type="PROSITE" id="PS51180"/>
    </source>
</evidence>
<dbReference type="PANTHER" id="PTHR23030:SF39">
    <property type="entry name" value="PROGRAMMED CELL DEATH 6-INTERACTING PROTEIN"/>
    <property type="match status" value="1"/>
</dbReference>
<feature type="compositionally biased region" description="Polar residues" evidence="3">
    <location>
        <begin position="803"/>
        <end position="812"/>
    </location>
</feature>